<dbReference type="Proteomes" id="UP000593741">
    <property type="component" value="Genome"/>
</dbReference>
<accession>A0A7M1RR23</accession>
<name>A0A7M1RR23_9CAUD</name>
<keyword evidence="2" id="KW-1185">Reference proteome</keyword>
<dbReference type="KEGG" id="vg:65130806"/>
<organism evidence="1 2">
    <name type="scientific">uncultured phage cr56_1</name>
    <dbReference type="NCBI Taxonomy" id="2772081"/>
    <lineage>
        <taxon>Viruses</taxon>
        <taxon>Duplodnaviria</taxon>
        <taxon>Heunggongvirae</taxon>
        <taxon>Uroviricota</taxon>
        <taxon>Caudoviricetes</taxon>
        <taxon>Crassvirales</taxon>
        <taxon>Suoliviridae</taxon>
        <taxon>Loutivirinae</taxon>
        <taxon>Buchavirus</taxon>
        <taxon>Buchavirus faecalis</taxon>
    </lineage>
</organism>
<dbReference type="EMBL" id="MT774397">
    <property type="protein sequence ID" value="QOR56887.1"/>
    <property type="molecule type" value="Genomic_DNA"/>
</dbReference>
<sequence>MVKYCAKVKNANIYKVDFEKEEFEPVRYFSDIDYHYIIPEDGMLEITDKDGNKKSIEVKQYNMVLRLYSTTSSYDDKEYIVIDNPKLKDYYRRRIERLEADRKAREVATNENCCCDCEPVGAA</sequence>
<dbReference type="RefSeq" id="YP_010112339.1">
    <property type="nucleotide sequence ID" value="NC_055890.1"/>
</dbReference>
<evidence type="ECO:0000313" key="2">
    <source>
        <dbReference type="Proteomes" id="UP000593741"/>
    </source>
</evidence>
<protein>
    <submittedName>
        <fullName evidence="1">Uncharacterized protein</fullName>
    </submittedName>
</protein>
<reference evidence="1 2" key="1">
    <citation type="submission" date="2020-07" db="EMBL/GenBank/DDBJ databases">
        <title>Taxonomic proposal: Crassvirales, a new order of highly abundant and diverse bacterial viruses.</title>
        <authorList>
            <person name="Shkoporov A.N."/>
            <person name="Stockdale S.R."/>
            <person name="Guerin E."/>
            <person name="Ross R.P."/>
            <person name="Hill C."/>
        </authorList>
    </citation>
    <scope>NUCLEOTIDE SEQUENCE [LARGE SCALE GENOMIC DNA]</scope>
</reference>
<dbReference type="GeneID" id="65130806"/>
<evidence type="ECO:0000313" key="1">
    <source>
        <dbReference type="EMBL" id="QOR56887.1"/>
    </source>
</evidence>
<proteinExistence type="predicted"/>